<keyword evidence="5 11" id="KW-0812">Transmembrane</keyword>
<evidence type="ECO:0000256" key="8">
    <source>
        <dbReference type="ARBA" id="ARBA00023136"/>
    </source>
</evidence>
<dbReference type="InterPro" id="IPR048254">
    <property type="entry name" value="CDP_ALCOHOL_P_TRANSF_CS"/>
</dbReference>
<dbReference type="GO" id="GO:0008444">
    <property type="term" value="F:CDP-diacylglycerol-glycerol-3-phosphate 3-phosphatidyltransferase activity"/>
    <property type="evidence" value="ECO:0007669"/>
    <property type="project" value="InterPro"/>
</dbReference>
<evidence type="ECO:0000256" key="7">
    <source>
        <dbReference type="ARBA" id="ARBA00023098"/>
    </source>
</evidence>
<evidence type="ECO:0000256" key="3">
    <source>
        <dbReference type="ARBA" id="ARBA00022516"/>
    </source>
</evidence>
<keyword evidence="10" id="KW-1208">Phospholipid metabolism</keyword>
<evidence type="ECO:0000313" key="12">
    <source>
        <dbReference type="EMBL" id="CAB4688642.1"/>
    </source>
</evidence>
<keyword evidence="7" id="KW-0443">Lipid metabolism</keyword>
<dbReference type="InterPro" id="IPR000462">
    <property type="entry name" value="CDP-OH_P_trans"/>
</dbReference>
<dbReference type="EMBL" id="CAEZXP010000001">
    <property type="protein sequence ID" value="CAB4688642.1"/>
    <property type="molecule type" value="Genomic_DNA"/>
</dbReference>
<dbReference type="AlphaFoldDB" id="A0A6J6NRT1"/>
<evidence type="ECO:0000256" key="4">
    <source>
        <dbReference type="ARBA" id="ARBA00022679"/>
    </source>
</evidence>
<comment type="subcellular location">
    <subcellularLocation>
        <location evidence="1">Membrane</location>
        <topology evidence="1">Multi-pass membrane protein</topology>
    </subcellularLocation>
</comment>
<evidence type="ECO:0000256" key="9">
    <source>
        <dbReference type="ARBA" id="ARBA00023209"/>
    </source>
</evidence>
<feature type="transmembrane region" description="Helical" evidence="11">
    <location>
        <begin position="158"/>
        <end position="176"/>
    </location>
</feature>
<name>A0A6J6NRT1_9ZZZZ</name>
<comment type="similarity">
    <text evidence="2">Belongs to the CDP-alcohol phosphatidyltransferase class-I family.</text>
</comment>
<dbReference type="Gene3D" id="1.20.120.1760">
    <property type="match status" value="1"/>
</dbReference>
<protein>
    <submittedName>
        <fullName evidence="12">Unannotated protein</fullName>
    </submittedName>
</protein>
<sequence length="190" mass="20409">MRRPRKVAQMTFADQLTVTRAAATPIVVLLYAIHFTGHNWAATIVFSLAMATDWFDGRIARASGRTTSLGSLLDPVADKLLVMATLVILIDQDVFPAWMVATIVGRELLISGLRQAAMERGVVIAARDLGKLKTWSQALAAVGGGLAAAGVWRFDVAWWLLLVAVVMTVVSGLDYARVAPALLRGKQPAA</sequence>
<evidence type="ECO:0000256" key="6">
    <source>
        <dbReference type="ARBA" id="ARBA00022989"/>
    </source>
</evidence>
<evidence type="ECO:0000256" key="10">
    <source>
        <dbReference type="ARBA" id="ARBA00023264"/>
    </source>
</evidence>
<dbReference type="GO" id="GO:0046474">
    <property type="term" value="P:glycerophospholipid biosynthetic process"/>
    <property type="evidence" value="ECO:0007669"/>
    <property type="project" value="TreeGrafter"/>
</dbReference>
<keyword evidence="8 11" id="KW-0472">Membrane</keyword>
<proteinExistence type="inferred from homology"/>
<dbReference type="PROSITE" id="PS00379">
    <property type="entry name" value="CDP_ALCOHOL_P_TRANSF"/>
    <property type="match status" value="1"/>
</dbReference>
<evidence type="ECO:0000256" key="2">
    <source>
        <dbReference type="ARBA" id="ARBA00010441"/>
    </source>
</evidence>
<dbReference type="InterPro" id="IPR043130">
    <property type="entry name" value="CDP-OH_PTrfase_TM_dom"/>
</dbReference>
<accession>A0A6J6NRT1</accession>
<keyword evidence="6 11" id="KW-1133">Transmembrane helix</keyword>
<evidence type="ECO:0000256" key="1">
    <source>
        <dbReference type="ARBA" id="ARBA00004141"/>
    </source>
</evidence>
<dbReference type="Pfam" id="PF01066">
    <property type="entry name" value="CDP-OH_P_transf"/>
    <property type="match status" value="1"/>
</dbReference>
<gene>
    <name evidence="12" type="ORF">UFOPK2399_00539</name>
</gene>
<reference evidence="12" key="1">
    <citation type="submission" date="2020-05" db="EMBL/GenBank/DDBJ databases">
        <authorList>
            <person name="Chiriac C."/>
            <person name="Salcher M."/>
            <person name="Ghai R."/>
            <person name="Kavagutti S V."/>
        </authorList>
    </citation>
    <scope>NUCLEOTIDE SEQUENCE</scope>
</reference>
<dbReference type="PANTHER" id="PTHR14269">
    <property type="entry name" value="CDP-DIACYLGLYCEROL--GLYCEROL-3-PHOSPHATE 3-PHOSPHATIDYLTRANSFERASE-RELATED"/>
    <property type="match status" value="1"/>
</dbReference>
<dbReference type="InterPro" id="IPR050324">
    <property type="entry name" value="CDP-alcohol_PTase-I"/>
</dbReference>
<evidence type="ECO:0000256" key="5">
    <source>
        <dbReference type="ARBA" id="ARBA00022692"/>
    </source>
</evidence>
<dbReference type="InterPro" id="IPR004570">
    <property type="entry name" value="Phosphatidylglycerol_P_synth"/>
</dbReference>
<organism evidence="12">
    <name type="scientific">freshwater metagenome</name>
    <dbReference type="NCBI Taxonomy" id="449393"/>
    <lineage>
        <taxon>unclassified sequences</taxon>
        <taxon>metagenomes</taxon>
        <taxon>ecological metagenomes</taxon>
    </lineage>
</organism>
<dbReference type="PIRSF" id="PIRSF000847">
    <property type="entry name" value="Phos_ph_gly_syn"/>
    <property type="match status" value="1"/>
</dbReference>
<keyword evidence="3" id="KW-0444">Lipid biosynthesis</keyword>
<dbReference type="GO" id="GO:0016020">
    <property type="term" value="C:membrane"/>
    <property type="evidence" value="ECO:0007669"/>
    <property type="project" value="UniProtKB-SubCell"/>
</dbReference>
<keyword evidence="4" id="KW-0808">Transferase</keyword>
<dbReference type="PANTHER" id="PTHR14269:SF62">
    <property type="entry name" value="CDP-DIACYLGLYCEROL--GLYCEROL-3-PHOSPHATE 3-PHOSPHATIDYLTRANSFERASE 1, CHLOROPLASTIC"/>
    <property type="match status" value="1"/>
</dbReference>
<evidence type="ECO:0000256" key="11">
    <source>
        <dbReference type="SAM" id="Phobius"/>
    </source>
</evidence>
<keyword evidence="9" id="KW-0594">Phospholipid biosynthesis</keyword>
<dbReference type="NCBIfam" id="TIGR00560">
    <property type="entry name" value="pgsA"/>
    <property type="match status" value="1"/>
</dbReference>